<evidence type="ECO:0000256" key="3">
    <source>
        <dbReference type="ARBA" id="ARBA00022723"/>
    </source>
</evidence>
<reference evidence="12" key="2">
    <citation type="submission" date="2021-04" db="EMBL/GenBank/DDBJ databases">
        <authorList>
            <person name="Gilroy R."/>
        </authorList>
    </citation>
    <scope>NUCLEOTIDE SEQUENCE</scope>
    <source>
        <strain evidence="12">CHK192-8294</strain>
    </source>
</reference>
<protein>
    <recommendedName>
        <fullName evidence="10">dITP/XTP pyrophosphatase</fullName>
        <ecNumber evidence="10">3.6.1.66</ecNumber>
    </recommendedName>
    <alternativeName>
        <fullName evidence="10">Non-canonical purine NTP pyrophosphatase</fullName>
    </alternativeName>
    <alternativeName>
        <fullName evidence="10">Non-standard purine NTP pyrophosphatase</fullName>
    </alternativeName>
    <alternativeName>
        <fullName evidence="10">Nucleoside-triphosphate diphosphatase</fullName>
    </alternativeName>
    <alternativeName>
        <fullName evidence="10">Nucleoside-triphosphate pyrophosphatase</fullName>
        <shortName evidence="10">NTPase</shortName>
    </alternativeName>
</protein>
<keyword evidence="3 10" id="KW-0479">Metal-binding</keyword>
<evidence type="ECO:0000256" key="5">
    <source>
        <dbReference type="ARBA" id="ARBA00022801"/>
    </source>
</evidence>
<keyword evidence="6 10" id="KW-0460">Magnesium</keyword>
<dbReference type="InterPro" id="IPR029001">
    <property type="entry name" value="ITPase-like_fam"/>
</dbReference>
<dbReference type="InterPro" id="IPR020922">
    <property type="entry name" value="dITP/XTP_pyrophosphatase"/>
</dbReference>
<dbReference type="GO" id="GO:0046872">
    <property type="term" value="F:metal ion binding"/>
    <property type="evidence" value="ECO:0007669"/>
    <property type="project" value="UniProtKB-KW"/>
</dbReference>
<name>A0A9D2MPK8_9FIRM</name>
<feature type="binding site" evidence="10">
    <location>
        <begin position="150"/>
        <end position="153"/>
    </location>
    <ligand>
        <name>substrate</name>
    </ligand>
</feature>
<evidence type="ECO:0000313" key="12">
    <source>
        <dbReference type="EMBL" id="HJB80963.1"/>
    </source>
</evidence>
<evidence type="ECO:0000256" key="11">
    <source>
        <dbReference type="RuleBase" id="RU003781"/>
    </source>
</evidence>
<evidence type="ECO:0000256" key="4">
    <source>
        <dbReference type="ARBA" id="ARBA00022741"/>
    </source>
</evidence>
<proteinExistence type="inferred from homology"/>
<dbReference type="PANTHER" id="PTHR11067">
    <property type="entry name" value="INOSINE TRIPHOSPHATE PYROPHOSPHATASE/HAM1 PROTEIN"/>
    <property type="match status" value="1"/>
</dbReference>
<evidence type="ECO:0000256" key="9">
    <source>
        <dbReference type="ARBA" id="ARBA00052017"/>
    </source>
</evidence>
<dbReference type="HAMAP" id="MF_01405">
    <property type="entry name" value="Non_canon_purine_NTPase"/>
    <property type="match status" value="1"/>
</dbReference>
<dbReference type="GO" id="GO:0035870">
    <property type="term" value="F:dITP diphosphatase activity"/>
    <property type="evidence" value="ECO:0007669"/>
    <property type="project" value="UniProtKB-UniRule"/>
</dbReference>
<accession>A0A9D2MPK8</accession>
<dbReference type="GO" id="GO:0009146">
    <property type="term" value="P:purine nucleoside triphosphate catabolic process"/>
    <property type="evidence" value="ECO:0007669"/>
    <property type="project" value="UniProtKB-UniRule"/>
</dbReference>
<reference evidence="12" key="1">
    <citation type="journal article" date="2021" name="PeerJ">
        <title>Extensive microbial diversity within the chicken gut microbiome revealed by metagenomics and culture.</title>
        <authorList>
            <person name="Gilroy R."/>
            <person name="Ravi A."/>
            <person name="Getino M."/>
            <person name="Pursley I."/>
            <person name="Horton D.L."/>
            <person name="Alikhan N.F."/>
            <person name="Baker D."/>
            <person name="Gharbi K."/>
            <person name="Hall N."/>
            <person name="Watson M."/>
            <person name="Adriaenssens E.M."/>
            <person name="Foster-Nyarko E."/>
            <person name="Jarju S."/>
            <person name="Secka A."/>
            <person name="Antonio M."/>
            <person name="Oren A."/>
            <person name="Chaudhuri R.R."/>
            <person name="La Ragione R."/>
            <person name="Hildebrand F."/>
            <person name="Pallen M.J."/>
        </authorList>
    </citation>
    <scope>NUCLEOTIDE SEQUENCE</scope>
    <source>
        <strain evidence="12">CHK192-8294</strain>
    </source>
</reference>
<dbReference type="EC" id="3.6.1.66" evidence="10"/>
<comment type="cofactor">
    <cofactor evidence="10">
        <name>Mg(2+)</name>
        <dbReference type="ChEBI" id="CHEBI:18420"/>
    </cofactor>
    <text evidence="10">Binds 1 Mg(2+) ion per subunit.</text>
</comment>
<evidence type="ECO:0000256" key="7">
    <source>
        <dbReference type="ARBA" id="ARBA00023080"/>
    </source>
</evidence>
<dbReference type="Pfam" id="PF01725">
    <property type="entry name" value="Ham1p_like"/>
    <property type="match status" value="1"/>
</dbReference>
<comment type="similarity">
    <text evidence="1 10 11">Belongs to the HAM1 NTPase family.</text>
</comment>
<feature type="binding site" evidence="10">
    <location>
        <position position="173"/>
    </location>
    <ligand>
        <name>substrate</name>
    </ligand>
</feature>
<sequence length="199" mass="21357">MKMVLASKNAHKLVEMKDILSQLGVDVVLESDVGVDVDVEETGATFEENAYLKAHAVCEASGLPAIADDSGLCVDALNGAPGVYSARYGGPELDDAGRYKLLLENLRGQIDRRGKFVSCICCCFPNGDKVEARGECPGTIAYAPKGEGGFGYDPVFFVPGLKKTFAELTAEEKNAISHRGNALNKFKTELENYLNGTDQ</sequence>
<comment type="function">
    <text evidence="10">Pyrophosphatase that catalyzes the hydrolysis of nucleoside triphosphates to their monophosphate derivatives, with a high preference for the non-canonical purine nucleotides XTP (xanthosine triphosphate), dITP (deoxyinosine triphosphate) and ITP. Seems to function as a house-cleaning enzyme that removes non-canonical purine nucleotides from the nucleotide pool, thus preventing their incorporation into DNA/RNA and avoiding chromosomal lesions.</text>
</comment>
<dbReference type="NCBIfam" id="NF011397">
    <property type="entry name" value="PRK14822.1"/>
    <property type="match status" value="1"/>
</dbReference>
<comment type="catalytic activity">
    <reaction evidence="9 10">
        <text>XTP + H2O = XMP + diphosphate + H(+)</text>
        <dbReference type="Rhea" id="RHEA:28610"/>
        <dbReference type="ChEBI" id="CHEBI:15377"/>
        <dbReference type="ChEBI" id="CHEBI:15378"/>
        <dbReference type="ChEBI" id="CHEBI:33019"/>
        <dbReference type="ChEBI" id="CHEBI:57464"/>
        <dbReference type="ChEBI" id="CHEBI:61314"/>
        <dbReference type="EC" id="3.6.1.66"/>
    </reaction>
</comment>
<dbReference type="GO" id="GO:0009117">
    <property type="term" value="P:nucleotide metabolic process"/>
    <property type="evidence" value="ECO:0007669"/>
    <property type="project" value="UniProtKB-KW"/>
</dbReference>
<feature type="binding site" evidence="10">
    <location>
        <begin position="7"/>
        <end position="12"/>
    </location>
    <ligand>
        <name>substrate</name>
    </ligand>
</feature>
<keyword evidence="7 10" id="KW-0546">Nucleotide metabolism</keyword>
<feature type="binding site" evidence="10">
    <location>
        <position position="69"/>
    </location>
    <ligand>
        <name>Mg(2+)</name>
        <dbReference type="ChEBI" id="CHEBI:18420"/>
    </ligand>
</feature>
<dbReference type="InterPro" id="IPR002637">
    <property type="entry name" value="RdgB/HAM1"/>
</dbReference>
<dbReference type="PANTHER" id="PTHR11067:SF9">
    <property type="entry name" value="INOSINE TRIPHOSPHATE PYROPHOSPHATASE"/>
    <property type="match status" value="1"/>
</dbReference>
<feature type="binding site" evidence="10">
    <location>
        <position position="40"/>
    </location>
    <ligand>
        <name>Mg(2+)</name>
        <dbReference type="ChEBI" id="CHEBI:18420"/>
    </ligand>
</feature>
<comment type="catalytic activity">
    <reaction evidence="8 10">
        <text>dITP + H2O = dIMP + diphosphate + H(+)</text>
        <dbReference type="Rhea" id="RHEA:28342"/>
        <dbReference type="ChEBI" id="CHEBI:15377"/>
        <dbReference type="ChEBI" id="CHEBI:15378"/>
        <dbReference type="ChEBI" id="CHEBI:33019"/>
        <dbReference type="ChEBI" id="CHEBI:61194"/>
        <dbReference type="ChEBI" id="CHEBI:61382"/>
        <dbReference type="EC" id="3.6.1.66"/>
    </reaction>
</comment>
<dbReference type="GO" id="GO:0036222">
    <property type="term" value="F:XTP diphosphatase activity"/>
    <property type="evidence" value="ECO:0007669"/>
    <property type="project" value="UniProtKB-UniRule"/>
</dbReference>
<evidence type="ECO:0000256" key="6">
    <source>
        <dbReference type="ARBA" id="ARBA00022842"/>
    </source>
</evidence>
<keyword evidence="5 10" id="KW-0378">Hydrolase</keyword>
<comment type="subunit">
    <text evidence="2 10">Homodimer.</text>
</comment>
<dbReference type="GO" id="GO:0017111">
    <property type="term" value="F:ribonucleoside triphosphate phosphatase activity"/>
    <property type="evidence" value="ECO:0007669"/>
    <property type="project" value="InterPro"/>
</dbReference>
<dbReference type="GO" id="GO:0036220">
    <property type="term" value="F:ITP diphosphatase activity"/>
    <property type="evidence" value="ECO:0007669"/>
    <property type="project" value="UniProtKB-UniRule"/>
</dbReference>
<evidence type="ECO:0000256" key="8">
    <source>
        <dbReference type="ARBA" id="ARBA00051875"/>
    </source>
</evidence>
<dbReference type="EMBL" id="DWXO01000078">
    <property type="protein sequence ID" value="HJB80963.1"/>
    <property type="molecule type" value="Genomic_DNA"/>
</dbReference>
<comment type="catalytic activity">
    <reaction evidence="10">
        <text>ITP + H2O = IMP + diphosphate + H(+)</text>
        <dbReference type="Rhea" id="RHEA:29399"/>
        <dbReference type="ChEBI" id="CHEBI:15377"/>
        <dbReference type="ChEBI" id="CHEBI:15378"/>
        <dbReference type="ChEBI" id="CHEBI:33019"/>
        <dbReference type="ChEBI" id="CHEBI:58053"/>
        <dbReference type="ChEBI" id="CHEBI:61402"/>
        <dbReference type="EC" id="3.6.1.66"/>
    </reaction>
</comment>
<dbReference type="FunFam" id="3.90.950.10:FF:000001">
    <property type="entry name" value="dITP/XTP pyrophosphatase"/>
    <property type="match status" value="1"/>
</dbReference>
<dbReference type="SUPFAM" id="SSF52972">
    <property type="entry name" value="ITPase-like"/>
    <property type="match status" value="1"/>
</dbReference>
<evidence type="ECO:0000256" key="1">
    <source>
        <dbReference type="ARBA" id="ARBA00008023"/>
    </source>
</evidence>
<gene>
    <name evidence="12" type="ORF">H9712_08255</name>
</gene>
<feature type="binding site" evidence="10">
    <location>
        <position position="70"/>
    </location>
    <ligand>
        <name>substrate</name>
    </ligand>
</feature>
<evidence type="ECO:0000256" key="10">
    <source>
        <dbReference type="HAMAP-Rule" id="MF_01405"/>
    </source>
</evidence>
<feature type="active site" description="Proton acceptor" evidence="10">
    <location>
        <position position="69"/>
    </location>
</feature>
<dbReference type="AlphaFoldDB" id="A0A9D2MPK8"/>
<dbReference type="Proteomes" id="UP000823921">
    <property type="component" value="Unassembled WGS sequence"/>
</dbReference>
<dbReference type="CDD" id="cd00515">
    <property type="entry name" value="HAM1"/>
    <property type="match status" value="1"/>
</dbReference>
<dbReference type="GO" id="GO:0005829">
    <property type="term" value="C:cytosol"/>
    <property type="evidence" value="ECO:0007669"/>
    <property type="project" value="TreeGrafter"/>
</dbReference>
<keyword evidence="4 10" id="KW-0547">Nucleotide-binding</keyword>
<evidence type="ECO:0000313" key="13">
    <source>
        <dbReference type="Proteomes" id="UP000823921"/>
    </source>
</evidence>
<dbReference type="Gene3D" id="3.90.950.10">
    <property type="match status" value="1"/>
</dbReference>
<dbReference type="GO" id="GO:0000166">
    <property type="term" value="F:nucleotide binding"/>
    <property type="evidence" value="ECO:0007669"/>
    <property type="project" value="UniProtKB-KW"/>
</dbReference>
<comment type="caution">
    <text evidence="12">The sequence shown here is derived from an EMBL/GenBank/DDBJ whole genome shotgun (WGS) entry which is preliminary data.</text>
</comment>
<dbReference type="NCBIfam" id="TIGR00042">
    <property type="entry name" value="RdgB/HAM1 family non-canonical purine NTP pyrophosphatase"/>
    <property type="match status" value="1"/>
</dbReference>
<feature type="binding site" evidence="10">
    <location>
        <begin position="178"/>
        <end position="179"/>
    </location>
    <ligand>
        <name>substrate</name>
    </ligand>
</feature>
<organism evidence="12 13">
    <name type="scientific">Candidatus Flavonifractor intestinigallinarum</name>
    <dbReference type="NCBI Taxonomy" id="2838586"/>
    <lineage>
        <taxon>Bacteria</taxon>
        <taxon>Bacillati</taxon>
        <taxon>Bacillota</taxon>
        <taxon>Clostridia</taxon>
        <taxon>Eubacteriales</taxon>
        <taxon>Oscillospiraceae</taxon>
        <taxon>Flavonifractor</taxon>
    </lineage>
</organism>
<evidence type="ECO:0000256" key="2">
    <source>
        <dbReference type="ARBA" id="ARBA00011738"/>
    </source>
</evidence>